<dbReference type="EMBL" id="JARQWQ010000001">
    <property type="protein sequence ID" value="KAK2574071.1"/>
    <property type="molecule type" value="Genomic_DNA"/>
</dbReference>
<proteinExistence type="inferred from homology"/>
<dbReference type="AlphaFoldDB" id="A0AAD9R778"/>
<comment type="caution">
    <text evidence="3">The sequence shown here is derived from an EMBL/GenBank/DDBJ whole genome shotgun (WGS) entry which is preliminary data.</text>
</comment>
<reference evidence="3" key="2">
    <citation type="journal article" date="2023" name="Science">
        <title>Genomic signatures of disease resistance in endangered staghorn corals.</title>
        <authorList>
            <person name="Vollmer S.V."/>
            <person name="Selwyn J.D."/>
            <person name="Despard B.A."/>
            <person name="Roesel C.L."/>
        </authorList>
    </citation>
    <scope>NUCLEOTIDE SEQUENCE</scope>
    <source>
        <strain evidence="3">K2</strain>
    </source>
</reference>
<dbReference type="Proteomes" id="UP001249851">
    <property type="component" value="Unassembled WGS sequence"/>
</dbReference>
<reference evidence="3" key="1">
    <citation type="journal article" date="2023" name="G3 (Bethesda)">
        <title>Whole genome assembly and annotation of the endangered Caribbean coral Acropora cervicornis.</title>
        <authorList>
            <person name="Selwyn J.D."/>
            <person name="Vollmer S.V."/>
        </authorList>
    </citation>
    <scope>NUCLEOTIDE SEQUENCE</scope>
    <source>
        <strain evidence="3">K2</strain>
    </source>
</reference>
<sequence>MAKSIRSKRERKKRAEKRKKLKPKVRAKLEETLGLKDKEMAVDEETKEAEGGEEPLKVKMLLWNQKEHFKRTLRRSLGI</sequence>
<organism evidence="3 4">
    <name type="scientific">Acropora cervicornis</name>
    <name type="common">Staghorn coral</name>
    <dbReference type="NCBI Taxonomy" id="6130"/>
    <lineage>
        <taxon>Eukaryota</taxon>
        <taxon>Metazoa</taxon>
        <taxon>Cnidaria</taxon>
        <taxon>Anthozoa</taxon>
        <taxon>Hexacorallia</taxon>
        <taxon>Scleractinia</taxon>
        <taxon>Astrocoeniina</taxon>
        <taxon>Acroporidae</taxon>
        <taxon>Acropora</taxon>
    </lineage>
</organism>
<feature type="region of interest" description="Disordered" evidence="2">
    <location>
        <begin position="1"/>
        <end position="24"/>
    </location>
</feature>
<comment type="similarity">
    <text evidence="1">Belongs to the learning-associated protein family.</text>
</comment>
<dbReference type="InterPro" id="IPR018784">
    <property type="entry name" value="LLPH-like"/>
</dbReference>
<evidence type="ECO:0000313" key="3">
    <source>
        <dbReference type="EMBL" id="KAK2574071.1"/>
    </source>
</evidence>
<name>A0AAD9R778_ACRCE</name>
<evidence type="ECO:0000256" key="2">
    <source>
        <dbReference type="SAM" id="MobiDB-lite"/>
    </source>
</evidence>
<dbReference type="Pfam" id="PF10169">
    <property type="entry name" value="LLPH"/>
    <property type="match status" value="1"/>
</dbReference>
<evidence type="ECO:0000256" key="1">
    <source>
        <dbReference type="ARBA" id="ARBA00034118"/>
    </source>
</evidence>
<accession>A0AAD9R778</accession>
<keyword evidence="4" id="KW-1185">Reference proteome</keyword>
<protein>
    <submittedName>
        <fullName evidence="3">Uncharacterized protein</fullName>
    </submittedName>
</protein>
<gene>
    <name evidence="3" type="ORF">P5673_000196</name>
</gene>
<evidence type="ECO:0000313" key="4">
    <source>
        <dbReference type="Proteomes" id="UP001249851"/>
    </source>
</evidence>